<sequence length="130" mass="14757">MIARAGSSLLLWLLCWLSWLLLLAQQSADAYLQGLPWVFWLAKLLPLLIFLPGMLRDNLRSYIWLCFVTLLYFIALVERLFALPGNGLAIVGMVAVVTLFCAAMIYVRSRARELRFAAVEAEQTMETSDE</sequence>
<feature type="transmembrane region" description="Helical" evidence="1">
    <location>
        <begin position="88"/>
        <end position="107"/>
    </location>
</feature>
<dbReference type="AlphaFoldDB" id="A0A7W2TVM3"/>
<evidence type="ECO:0000313" key="2">
    <source>
        <dbReference type="EMBL" id="MBA6412786.1"/>
    </source>
</evidence>
<organism evidence="2 3">
    <name type="scientific">Sediminihaliea albiluteola</name>
    <dbReference type="NCBI Taxonomy" id="2758564"/>
    <lineage>
        <taxon>Bacteria</taxon>
        <taxon>Pseudomonadati</taxon>
        <taxon>Pseudomonadota</taxon>
        <taxon>Gammaproteobacteria</taxon>
        <taxon>Cellvibrionales</taxon>
        <taxon>Halieaceae</taxon>
        <taxon>Sediminihaliea</taxon>
    </lineage>
</organism>
<evidence type="ECO:0000313" key="3">
    <source>
        <dbReference type="Proteomes" id="UP000539350"/>
    </source>
</evidence>
<evidence type="ECO:0000256" key="1">
    <source>
        <dbReference type="SAM" id="Phobius"/>
    </source>
</evidence>
<proteinExistence type="predicted"/>
<accession>A0A7W2TVM3</accession>
<protein>
    <submittedName>
        <fullName evidence="2">DUF2069 domain-containing protein</fullName>
    </submittedName>
</protein>
<comment type="caution">
    <text evidence="2">The sequence shown here is derived from an EMBL/GenBank/DDBJ whole genome shotgun (WGS) entry which is preliminary data.</text>
</comment>
<keyword evidence="3" id="KW-1185">Reference proteome</keyword>
<dbReference type="Pfam" id="PF09842">
    <property type="entry name" value="DUF2069"/>
    <property type="match status" value="1"/>
</dbReference>
<keyword evidence="1" id="KW-0472">Membrane</keyword>
<dbReference type="EMBL" id="JACFXU010000013">
    <property type="protein sequence ID" value="MBA6412786.1"/>
    <property type="molecule type" value="Genomic_DNA"/>
</dbReference>
<keyword evidence="1" id="KW-0812">Transmembrane</keyword>
<keyword evidence="1" id="KW-1133">Transmembrane helix</keyword>
<dbReference type="InterPro" id="IPR018643">
    <property type="entry name" value="DUF2069_membrane"/>
</dbReference>
<gene>
    <name evidence="2" type="ORF">H2508_06620</name>
</gene>
<dbReference type="Proteomes" id="UP000539350">
    <property type="component" value="Unassembled WGS sequence"/>
</dbReference>
<feature type="transmembrane region" description="Helical" evidence="1">
    <location>
        <begin position="62"/>
        <end position="82"/>
    </location>
</feature>
<feature type="transmembrane region" description="Helical" evidence="1">
    <location>
        <begin position="37"/>
        <end position="55"/>
    </location>
</feature>
<name>A0A7W2TVM3_9GAMM</name>
<reference evidence="2 3" key="1">
    <citation type="submission" date="2020-07" db="EMBL/GenBank/DDBJ databases">
        <title>Halieaceae bacterium, F7430, whole genome shotgun sequencing project.</title>
        <authorList>
            <person name="Jiang S."/>
            <person name="Liu Z.W."/>
            <person name="Du Z.J."/>
        </authorList>
    </citation>
    <scope>NUCLEOTIDE SEQUENCE [LARGE SCALE GENOMIC DNA]</scope>
    <source>
        <strain evidence="2 3">F7430</strain>
    </source>
</reference>